<dbReference type="Gene3D" id="3.30.420.310">
    <property type="entry name" value="2-keto-3-deoxy-galactonokinase, C-terminal domain"/>
    <property type="match status" value="1"/>
</dbReference>
<dbReference type="Proteomes" id="UP001315686">
    <property type="component" value="Unassembled WGS sequence"/>
</dbReference>
<keyword evidence="2" id="KW-1185">Reference proteome</keyword>
<dbReference type="Pfam" id="PF05035">
    <property type="entry name" value="DGOK"/>
    <property type="match status" value="1"/>
</dbReference>
<sequence>MDIQWVALDWGTTNLNAYAIGADGRITGQLHNNMGMSQLVSSEFEPVLVEAIGPWLSADRVMPVLACGMVGAHEGWRDAGYSDAPCLPVDRKTTVSVPTDDPRLSVRIVPGVCQRQPEDVMRGEETQIAGYLARNPNFDGVFCLPGTHSKWARVADGKIQNFTTFMTGELFGLLTKQSVLRFSTTSHDWDDGAFLGGVKAAMSDPDRLTAQLFAARPRTLLSGTPNEVLKAHLSGLLIGAEIAALREMWRAGDIVIIGDRENARLYQTALATLDISPQVYDSARAIIDGLRPLAQVSAQTPEPV</sequence>
<evidence type="ECO:0000313" key="2">
    <source>
        <dbReference type="Proteomes" id="UP001315686"/>
    </source>
</evidence>
<dbReference type="InterPro" id="IPR007729">
    <property type="entry name" value="DGOK"/>
</dbReference>
<evidence type="ECO:0000313" key="1">
    <source>
        <dbReference type="EMBL" id="MBT0959414.1"/>
    </source>
</evidence>
<dbReference type="InterPro" id="IPR042257">
    <property type="entry name" value="DGOK_C"/>
</dbReference>
<accession>A0AAP2GAF6</accession>
<gene>
    <name evidence="1" type="ORF">IV417_18645</name>
</gene>
<dbReference type="GO" id="GO:0034194">
    <property type="term" value="P:D-galactonate catabolic process"/>
    <property type="evidence" value="ECO:0007669"/>
    <property type="project" value="InterPro"/>
</dbReference>
<protein>
    <submittedName>
        <fullName evidence="1">2-dehydro-3-deoxygalactonokinase</fullName>
    </submittedName>
</protein>
<proteinExistence type="predicted"/>
<dbReference type="Gene3D" id="3.30.420.300">
    <property type="entry name" value="2-keto-3-deoxy-galactonokinase, substrate binding domain"/>
    <property type="match status" value="1"/>
</dbReference>
<dbReference type="GO" id="GO:0008671">
    <property type="term" value="F:2-dehydro-3-deoxygalactonokinase activity"/>
    <property type="evidence" value="ECO:0007669"/>
    <property type="project" value="InterPro"/>
</dbReference>
<organism evidence="1 2">
    <name type="scientific">Harenicola maris</name>
    <dbReference type="NCBI Taxonomy" id="2841044"/>
    <lineage>
        <taxon>Bacteria</taxon>
        <taxon>Pseudomonadati</taxon>
        <taxon>Pseudomonadota</taxon>
        <taxon>Alphaproteobacteria</taxon>
        <taxon>Rhodobacterales</taxon>
        <taxon>Paracoccaceae</taxon>
        <taxon>Harenicola</taxon>
    </lineage>
</organism>
<dbReference type="EMBL" id="JADQAZ010000004">
    <property type="protein sequence ID" value="MBT0959414.1"/>
    <property type="molecule type" value="Genomic_DNA"/>
</dbReference>
<comment type="caution">
    <text evidence="1">The sequence shown here is derived from an EMBL/GenBank/DDBJ whole genome shotgun (WGS) entry which is preliminary data.</text>
</comment>
<name>A0AAP2GAF6_9RHOB</name>
<dbReference type="InterPro" id="IPR042258">
    <property type="entry name" value="DGOK_N"/>
</dbReference>
<dbReference type="AlphaFoldDB" id="A0AAP2GAF6"/>
<reference evidence="1 2" key="1">
    <citation type="journal article" date="2021" name="Arch. Microbiol.">
        <title>Harenicola maris gen. nov., sp. nov. isolated from the Sea of Japan shallow sediments.</title>
        <authorList>
            <person name="Romanenko L.A."/>
            <person name="Kurilenko V.V."/>
            <person name="Chernysheva N.Y."/>
            <person name="Tekutyeva L.A."/>
            <person name="Velansky P.V."/>
            <person name="Svetashev V.I."/>
            <person name="Isaeva M.P."/>
        </authorList>
    </citation>
    <scope>NUCLEOTIDE SEQUENCE [LARGE SCALE GENOMIC DNA]</scope>
    <source>
        <strain evidence="1 2">KMM 3653</strain>
    </source>
</reference>
<dbReference type="RefSeq" id="WP_327795648.1">
    <property type="nucleotide sequence ID" value="NZ_JADQAZ010000004.1"/>
</dbReference>